<proteinExistence type="predicted"/>
<evidence type="ECO:0000256" key="2">
    <source>
        <dbReference type="ARBA" id="ARBA00022643"/>
    </source>
</evidence>
<keyword evidence="1" id="KW-0285">Flavoprotein</keyword>
<dbReference type="Gene3D" id="3.20.20.30">
    <property type="entry name" value="Luciferase-like domain"/>
    <property type="match status" value="1"/>
</dbReference>
<evidence type="ECO:0000259" key="5">
    <source>
        <dbReference type="Pfam" id="PF00296"/>
    </source>
</evidence>
<dbReference type="InterPro" id="IPR050172">
    <property type="entry name" value="SsuD_RutA_monooxygenase"/>
</dbReference>
<name>A0A8J3QWB3_9ACTN</name>
<evidence type="ECO:0000256" key="3">
    <source>
        <dbReference type="ARBA" id="ARBA00023002"/>
    </source>
</evidence>
<reference evidence="6" key="1">
    <citation type="submission" date="2021-01" db="EMBL/GenBank/DDBJ databases">
        <title>Whole genome shotgun sequence of Rugosimonospora africana NBRC 104875.</title>
        <authorList>
            <person name="Komaki H."/>
            <person name="Tamura T."/>
        </authorList>
    </citation>
    <scope>NUCLEOTIDE SEQUENCE</scope>
    <source>
        <strain evidence="6">NBRC 104875</strain>
    </source>
</reference>
<dbReference type="AlphaFoldDB" id="A0A8J3QWB3"/>
<feature type="domain" description="Luciferase-like" evidence="5">
    <location>
        <begin position="18"/>
        <end position="199"/>
    </location>
</feature>
<dbReference type="InterPro" id="IPR011251">
    <property type="entry name" value="Luciferase-like_dom"/>
</dbReference>
<keyword evidence="3" id="KW-0560">Oxidoreductase</keyword>
<keyword evidence="2" id="KW-0288">FMN</keyword>
<accession>A0A8J3QWB3</accession>
<dbReference type="SUPFAM" id="SSF51679">
    <property type="entry name" value="Bacterial luciferase-like"/>
    <property type="match status" value="1"/>
</dbReference>
<dbReference type="EMBL" id="BONZ01000068">
    <property type="protein sequence ID" value="GIH18630.1"/>
    <property type="molecule type" value="Genomic_DNA"/>
</dbReference>
<dbReference type="GO" id="GO:0008726">
    <property type="term" value="F:alkanesulfonate monooxygenase activity"/>
    <property type="evidence" value="ECO:0007669"/>
    <property type="project" value="TreeGrafter"/>
</dbReference>
<evidence type="ECO:0000313" key="7">
    <source>
        <dbReference type="Proteomes" id="UP000642748"/>
    </source>
</evidence>
<sequence length="288" mass="31881">MRYSVNVPNFGEFAAPEVFAEVARRAEEAGWDALLVWDHIVEQKDVHREIADPWILLTAAALATRRIRLGTAITPVARRRPSKLAREVTTLDRLTGGRMILGAALGAPVDDEYGSFGDTTDTRVLAERLDEGLHALDLLWSGEPVTYRGNQVTVDDVVFLPTPVQRPRVPIWVGGAWPNKAPMRRAARWDGAIPAMEGFTDARPPEVHQVRDLVLFLRGCRAEYGLADQPFDIVIGGKSPTVPAAARDLVGPLADLGVTWWAEQLPWGDDLERAEPILRRIEQGPPRI</sequence>
<dbReference type="Pfam" id="PF00296">
    <property type="entry name" value="Bac_luciferase"/>
    <property type="match status" value="1"/>
</dbReference>
<protein>
    <submittedName>
        <fullName evidence="6">Luciferase-like protein</fullName>
    </submittedName>
</protein>
<keyword evidence="4" id="KW-0503">Monooxygenase</keyword>
<evidence type="ECO:0000313" key="6">
    <source>
        <dbReference type="EMBL" id="GIH18630.1"/>
    </source>
</evidence>
<dbReference type="Proteomes" id="UP000642748">
    <property type="component" value="Unassembled WGS sequence"/>
</dbReference>
<dbReference type="RefSeq" id="WP_203922127.1">
    <property type="nucleotide sequence ID" value="NZ_BONZ01000068.1"/>
</dbReference>
<dbReference type="InterPro" id="IPR036661">
    <property type="entry name" value="Luciferase-like_sf"/>
</dbReference>
<organism evidence="6 7">
    <name type="scientific">Rugosimonospora africana</name>
    <dbReference type="NCBI Taxonomy" id="556532"/>
    <lineage>
        <taxon>Bacteria</taxon>
        <taxon>Bacillati</taxon>
        <taxon>Actinomycetota</taxon>
        <taxon>Actinomycetes</taxon>
        <taxon>Micromonosporales</taxon>
        <taxon>Micromonosporaceae</taxon>
        <taxon>Rugosimonospora</taxon>
    </lineage>
</organism>
<dbReference type="GO" id="GO:0046306">
    <property type="term" value="P:alkanesulfonate catabolic process"/>
    <property type="evidence" value="ECO:0007669"/>
    <property type="project" value="TreeGrafter"/>
</dbReference>
<gene>
    <name evidence="6" type="ORF">Raf01_68020</name>
</gene>
<evidence type="ECO:0000256" key="1">
    <source>
        <dbReference type="ARBA" id="ARBA00022630"/>
    </source>
</evidence>
<comment type="caution">
    <text evidence="6">The sequence shown here is derived from an EMBL/GenBank/DDBJ whole genome shotgun (WGS) entry which is preliminary data.</text>
</comment>
<dbReference type="PANTHER" id="PTHR42847:SF4">
    <property type="entry name" value="ALKANESULFONATE MONOOXYGENASE-RELATED"/>
    <property type="match status" value="1"/>
</dbReference>
<evidence type="ECO:0000256" key="4">
    <source>
        <dbReference type="ARBA" id="ARBA00023033"/>
    </source>
</evidence>
<dbReference type="PANTHER" id="PTHR42847">
    <property type="entry name" value="ALKANESULFONATE MONOOXYGENASE"/>
    <property type="match status" value="1"/>
</dbReference>
<keyword evidence="7" id="KW-1185">Reference proteome</keyword>